<evidence type="ECO:0000313" key="7">
    <source>
        <dbReference type="EMBL" id="AOU97743.1"/>
    </source>
</evidence>
<dbReference type="InterPro" id="IPR032710">
    <property type="entry name" value="NTF2-like_dom_sf"/>
</dbReference>
<sequence length="215" mass="23399">MVPMDNKHKQQLDPFGWQAFYERYAAPLLARDRFFLGMFVALAVALAEAAALVALVPLHKIEPYVVRVNDLGQVLSSGPVASTGKPPKAAVVYWLGRFVTDLYEVMPGISRANIEQAFFMTHGAAVSQIEAFLNQHNPVKTLAENPSARVSVSVKKVIPLPHDTAYVSAVVTDELTGRSRGISLTLSYTFNPPKTVADALHNPLGILITNFAEGN</sequence>
<dbReference type="Gene3D" id="3.10.450.230">
    <property type="entry name" value="VirB8 protein"/>
    <property type="match status" value="1"/>
</dbReference>
<keyword evidence="2 5" id="KW-0812">Transmembrane</keyword>
<comment type="subcellular location">
    <subcellularLocation>
        <location evidence="1">Membrane</location>
        <topology evidence="1">Single-pass membrane protein</topology>
    </subcellularLocation>
</comment>
<organism evidence="7 8">
    <name type="scientific">Acidihalobacter yilgarnensis</name>
    <dbReference type="NCBI Taxonomy" id="2819280"/>
    <lineage>
        <taxon>Bacteria</taxon>
        <taxon>Pseudomonadati</taxon>
        <taxon>Pseudomonadota</taxon>
        <taxon>Gammaproteobacteria</taxon>
        <taxon>Chromatiales</taxon>
        <taxon>Ectothiorhodospiraceae</taxon>
        <taxon>Acidihalobacter</taxon>
    </lineage>
</organism>
<protein>
    <recommendedName>
        <fullName evidence="6">Bacterial virulence protein VirB8 domain-containing protein</fullName>
    </recommendedName>
</protein>
<reference evidence="8" key="1">
    <citation type="submission" date="2016-09" db="EMBL/GenBank/DDBJ databases">
        <title>Acidihalobacter prosperus F5.</title>
        <authorList>
            <person name="Khaleque H.N."/>
            <person name="Ramsay J.P."/>
            <person name="Kaksonen A.H."/>
            <person name="Boxall N.J."/>
            <person name="Watkin E.L.J."/>
        </authorList>
    </citation>
    <scope>NUCLEOTIDE SEQUENCE [LARGE SCALE GENOMIC DNA]</scope>
    <source>
        <strain evidence="8">F5</strain>
    </source>
</reference>
<name>A0A1D8IMP9_9GAMM</name>
<dbReference type="EMBL" id="CP017415">
    <property type="protein sequence ID" value="AOU97743.1"/>
    <property type="molecule type" value="Genomic_DNA"/>
</dbReference>
<dbReference type="GO" id="GO:0016020">
    <property type="term" value="C:membrane"/>
    <property type="evidence" value="ECO:0007669"/>
    <property type="project" value="UniProtKB-SubCell"/>
</dbReference>
<keyword evidence="3 5" id="KW-1133">Transmembrane helix</keyword>
<evidence type="ECO:0000256" key="2">
    <source>
        <dbReference type="ARBA" id="ARBA00022692"/>
    </source>
</evidence>
<dbReference type="SUPFAM" id="SSF54427">
    <property type="entry name" value="NTF2-like"/>
    <property type="match status" value="1"/>
</dbReference>
<evidence type="ECO:0000313" key="8">
    <source>
        <dbReference type="Proteomes" id="UP000095401"/>
    </source>
</evidence>
<evidence type="ECO:0000256" key="1">
    <source>
        <dbReference type="ARBA" id="ARBA00004167"/>
    </source>
</evidence>
<dbReference type="InterPro" id="IPR007430">
    <property type="entry name" value="VirB8"/>
</dbReference>
<keyword evidence="8" id="KW-1185">Reference proteome</keyword>
<dbReference type="KEGG" id="aprs:BI364_07020"/>
<dbReference type="AlphaFoldDB" id="A0A1D8IMP9"/>
<evidence type="ECO:0000256" key="5">
    <source>
        <dbReference type="SAM" id="Phobius"/>
    </source>
</evidence>
<dbReference type="CDD" id="cd16425">
    <property type="entry name" value="TrbF"/>
    <property type="match status" value="1"/>
</dbReference>
<dbReference type="Proteomes" id="UP000095401">
    <property type="component" value="Chromosome"/>
</dbReference>
<proteinExistence type="predicted"/>
<feature type="transmembrane region" description="Helical" evidence="5">
    <location>
        <begin position="34"/>
        <end position="58"/>
    </location>
</feature>
<keyword evidence="4 5" id="KW-0472">Membrane</keyword>
<dbReference type="Pfam" id="PF04335">
    <property type="entry name" value="VirB8"/>
    <property type="match status" value="1"/>
</dbReference>
<evidence type="ECO:0000259" key="6">
    <source>
        <dbReference type="Pfam" id="PF04335"/>
    </source>
</evidence>
<accession>A0A1D8IMP9</accession>
<gene>
    <name evidence="7" type="ORF">BI364_07020</name>
</gene>
<dbReference type="InterPro" id="IPR035658">
    <property type="entry name" value="TrbF"/>
</dbReference>
<evidence type="ECO:0000256" key="4">
    <source>
        <dbReference type="ARBA" id="ARBA00023136"/>
    </source>
</evidence>
<feature type="domain" description="Bacterial virulence protein VirB8" evidence="6">
    <location>
        <begin position="18"/>
        <end position="211"/>
    </location>
</feature>
<evidence type="ECO:0000256" key="3">
    <source>
        <dbReference type="ARBA" id="ARBA00022989"/>
    </source>
</evidence>